<feature type="compositionally biased region" description="Basic and acidic residues" evidence="4">
    <location>
        <begin position="759"/>
        <end position="770"/>
    </location>
</feature>
<evidence type="ECO:0000256" key="4">
    <source>
        <dbReference type="SAM" id="MobiDB-lite"/>
    </source>
</evidence>
<feature type="region of interest" description="Disordered" evidence="4">
    <location>
        <begin position="176"/>
        <end position="220"/>
    </location>
</feature>
<organism evidence="6 7">
    <name type="scientific">Riccia sorocarpa</name>
    <dbReference type="NCBI Taxonomy" id="122646"/>
    <lineage>
        <taxon>Eukaryota</taxon>
        <taxon>Viridiplantae</taxon>
        <taxon>Streptophyta</taxon>
        <taxon>Embryophyta</taxon>
        <taxon>Marchantiophyta</taxon>
        <taxon>Marchantiopsida</taxon>
        <taxon>Marchantiidae</taxon>
        <taxon>Marchantiales</taxon>
        <taxon>Ricciaceae</taxon>
        <taxon>Riccia</taxon>
    </lineage>
</organism>
<feature type="compositionally biased region" description="Basic and acidic residues" evidence="4">
    <location>
        <begin position="610"/>
        <end position="628"/>
    </location>
</feature>
<dbReference type="PROSITE" id="PS50882">
    <property type="entry name" value="YTH"/>
    <property type="match status" value="1"/>
</dbReference>
<proteinExistence type="predicted"/>
<dbReference type="CDD" id="cd21134">
    <property type="entry name" value="YTH"/>
    <property type="match status" value="1"/>
</dbReference>
<feature type="region of interest" description="Disordered" evidence="4">
    <location>
        <begin position="305"/>
        <end position="401"/>
    </location>
</feature>
<keyword evidence="7" id="KW-1185">Reference proteome</keyword>
<gene>
    <name evidence="6" type="ORF">R1sor_019461</name>
</gene>
<dbReference type="PANTHER" id="PTHR12357:SF89">
    <property type="entry name" value="YTH DOMAIN-CONTAINING FAMILY PROTEIN"/>
    <property type="match status" value="1"/>
</dbReference>
<feature type="compositionally biased region" description="Basic and acidic residues" evidence="4">
    <location>
        <begin position="670"/>
        <end position="680"/>
    </location>
</feature>
<feature type="compositionally biased region" description="Low complexity" evidence="4">
    <location>
        <begin position="182"/>
        <end position="191"/>
    </location>
</feature>
<dbReference type="GO" id="GO:0005737">
    <property type="term" value="C:cytoplasm"/>
    <property type="evidence" value="ECO:0007669"/>
    <property type="project" value="UniProtKB-SubCell"/>
</dbReference>
<dbReference type="InterPro" id="IPR045168">
    <property type="entry name" value="YTH_prot"/>
</dbReference>
<dbReference type="PANTHER" id="PTHR12357">
    <property type="entry name" value="YTH YT521-B HOMOLOGY DOMAIN-CONTAINING"/>
    <property type="match status" value="1"/>
</dbReference>
<comment type="subcellular location">
    <subcellularLocation>
        <location evidence="1">Cytoplasm</location>
    </subcellularLocation>
</comment>
<dbReference type="Pfam" id="PF04146">
    <property type="entry name" value="YTH"/>
    <property type="match status" value="1"/>
</dbReference>
<feature type="compositionally biased region" description="Gly residues" evidence="4">
    <location>
        <begin position="198"/>
        <end position="207"/>
    </location>
</feature>
<accession>A0ABD3IEA3</accession>
<dbReference type="EMBL" id="JBJQOH010000001">
    <property type="protein sequence ID" value="KAL3701439.1"/>
    <property type="molecule type" value="Genomic_DNA"/>
</dbReference>
<dbReference type="Gene3D" id="3.10.590.10">
    <property type="entry name" value="ph1033 like domains"/>
    <property type="match status" value="1"/>
</dbReference>
<evidence type="ECO:0000313" key="6">
    <source>
        <dbReference type="EMBL" id="KAL3701439.1"/>
    </source>
</evidence>
<evidence type="ECO:0000259" key="5">
    <source>
        <dbReference type="PROSITE" id="PS50882"/>
    </source>
</evidence>
<dbReference type="GO" id="GO:0003723">
    <property type="term" value="F:RNA binding"/>
    <property type="evidence" value="ECO:0007669"/>
    <property type="project" value="UniProtKB-KW"/>
</dbReference>
<evidence type="ECO:0000256" key="1">
    <source>
        <dbReference type="ARBA" id="ARBA00004496"/>
    </source>
</evidence>
<evidence type="ECO:0000256" key="3">
    <source>
        <dbReference type="ARBA" id="ARBA00022884"/>
    </source>
</evidence>
<comment type="caution">
    <text evidence="6">The sequence shown here is derived from an EMBL/GenBank/DDBJ whole genome shotgun (WGS) entry which is preliminary data.</text>
</comment>
<name>A0ABD3IEA3_9MARC</name>
<keyword evidence="3" id="KW-0694">RNA-binding</keyword>
<feature type="region of interest" description="Disordered" evidence="4">
    <location>
        <begin position="1"/>
        <end position="64"/>
    </location>
</feature>
<dbReference type="Proteomes" id="UP001633002">
    <property type="component" value="Unassembled WGS sequence"/>
</dbReference>
<protein>
    <recommendedName>
        <fullName evidence="5">YTH domain-containing protein</fullName>
    </recommendedName>
</protein>
<feature type="compositionally biased region" description="Low complexity" evidence="4">
    <location>
        <begin position="38"/>
        <end position="63"/>
    </location>
</feature>
<keyword evidence="2" id="KW-0963">Cytoplasm</keyword>
<feature type="domain" description="YTH" evidence="5">
    <location>
        <begin position="452"/>
        <end position="589"/>
    </location>
</feature>
<evidence type="ECO:0000256" key="2">
    <source>
        <dbReference type="ARBA" id="ARBA00022490"/>
    </source>
</evidence>
<feature type="compositionally biased region" description="Polar residues" evidence="4">
    <location>
        <begin position="653"/>
        <end position="666"/>
    </location>
</feature>
<sequence>MAAVAQPVDQVSDMLQGLKVDTASKPGEANSEAPPSQDGNSSDGSADASASGGTGDAASNNGAHEGAAEPGMYYPANGYAPHGYVYHDYSHGGEWEDYGRFVGVDGVELPAQGVYGENGSVLYHHPGYGFASQPGYGPYNQGPPIPTMGADGQLYGPQAFQYPGHMYQQPVSPGGQYIPTSAAGEAPTSGPGEPGPPGVEGGNGTGASGTNVSMGPRPGYPVTMIPSHGPYARGVLPLAIHNPQDIRNFEGLRAGAPSWADVTKITEGQQRPGVPAIHLVSQPVPTPGVPSQSMRPITPLQLHISGGAPQRSHSISSPTLGPGTLARGYPPLGRVMQSPNGSGRGGRGMSGSAMDSRSNGGRGWIGIDQKGKGRGGRGGGPLGNGSGNLDVLSEQNRGPRTTRIRNQRATPGVLRHTRGQGTGTNGNSEALSALTNRDQYNRPEFPTKYDQAKFFVIKSYSEDDVHKSIKYNVWASTPNGNKRLDAAYQDAQSKQGPCPVFFFFSVNASGQFCGVAEMTSPVDFNRSVDFWQQDKWSGRFSVKWHVIKDIPNCQFRHIILENNDNKPVTNSRDTQEVKFEQGLEMLNIFKNYASKTSILDDFQFYESRQRAMQEKRARQQAQHVREMQRQQGGGRTSNEPEQGRPEQARPQVLQPTPAESMQQLQQPKVVKSEKPVEKPVETVVEETSHAKGGGPEATVSSTPPAVDGVSAATLQRKPSLKSSAPETKEDPVTASDGNPQTAEEAKEKPVVSDTVVDDSLGKDQKPSTSE</sequence>
<evidence type="ECO:0000313" key="7">
    <source>
        <dbReference type="Proteomes" id="UP001633002"/>
    </source>
</evidence>
<reference evidence="6 7" key="1">
    <citation type="submission" date="2024-09" db="EMBL/GenBank/DDBJ databases">
        <title>Chromosome-scale assembly of Riccia sorocarpa.</title>
        <authorList>
            <person name="Paukszto L."/>
        </authorList>
    </citation>
    <scope>NUCLEOTIDE SEQUENCE [LARGE SCALE GENOMIC DNA]</scope>
    <source>
        <strain evidence="6">LP-2024</strain>
        <tissue evidence="6">Aerial parts of the thallus</tissue>
    </source>
</reference>
<feature type="region of interest" description="Disordered" evidence="4">
    <location>
        <begin position="610"/>
        <end position="770"/>
    </location>
</feature>
<dbReference type="FunFam" id="3.10.590.10:FF:000001">
    <property type="entry name" value="YTH domain family 1, isoform CRA_a"/>
    <property type="match status" value="1"/>
</dbReference>
<dbReference type="AlphaFoldDB" id="A0ABD3IEA3"/>
<dbReference type="InterPro" id="IPR007275">
    <property type="entry name" value="YTH_domain"/>
</dbReference>
<feature type="compositionally biased region" description="Gly residues" evidence="4">
    <location>
        <begin position="376"/>
        <end position="386"/>
    </location>
</feature>